<dbReference type="Proteomes" id="UP000571084">
    <property type="component" value="Unassembled WGS sequence"/>
</dbReference>
<dbReference type="RefSeq" id="WP_168056419.1">
    <property type="nucleotide sequence ID" value="NZ_JAAOZT010000009.1"/>
</dbReference>
<evidence type="ECO:0000313" key="3">
    <source>
        <dbReference type="Proteomes" id="UP000571084"/>
    </source>
</evidence>
<comment type="caution">
    <text evidence="2">The sequence shown here is derived from an EMBL/GenBank/DDBJ whole genome shotgun (WGS) entry which is preliminary data.</text>
</comment>
<reference evidence="2 3" key="1">
    <citation type="submission" date="2020-08" db="EMBL/GenBank/DDBJ databases">
        <title>Genomic Encyclopedia of Type Strains, Phase IV (KMG-IV): sequencing the most valuable type-strain genomes for metagenomic binning, comparative biology and taxonomic classification.</title>
        <authorList>
            <person name="Goeker M."/>
        </authorList>
    </citation>
    <scope>NUCLEOTIDE SEQUENCE [LARGE SCALE GENOMIC DNA]</scope>
    <source>
        <strain evidence="2 3">DSM 23240</strain>
    </source>
</reference>
<gene>
    <name evidence="2" type="ORF">HNR39_004122</name>
</gene>
<evidence type="ECO:0000313" key="2">
    <source>
        <dbReference type="EMBL" id="MBB5202258.1"/>
    </source>
</evidence>
<evidence type="ECO:0000259" key="1">
    <source>
        <dbReference type="Pfam" id="PF19502"/>
    </source>
</evidence>
<protein>
    <recommendedName>
        <fullName evidence="1">DUF6036 domain-containing protein</fullName>
    </recommendedName>
</protein>
<keyword evidence="3" id="KW-1185">Reference proteome</keyword>
<feature type="domain" description="DUF6036" evidence="1">
    <location>
        <begin position="17"/>
        <end position="158"/>
    </location>
</feature>
<dbReference type="Pfam" id="PF19502">
    <property type="entry name" value="DUF6036"/>
    <property type="match status" value="1"/>
</dbReference>
<organism evidence="2 3">
    <name type="scientific">Glaciimonas immobilis</name>
    <dbReference type="NCBI Taxonomy" id="728004"/>
    <lineage>
        <taxon>Bacteria</taxon>
        <taxon>Pseudomonadati</taxon>
        <taxon>Pseudomonadota</taxon>
        <taxon>Betaproteobacteria</taxon>
        <taxon>Burkholderiales</taxon>
        <taxon>Oxalobacteraceae</taxon>
        <taxon>Glaciimonas</taxon>
    </lineage>
</organism>
<proteinExistence type="predicted"/>
<name>A0A840RYQ3_9BURK</name>
<dbReference type="EMBL" id="JACHHQ010000012">
    <property type="protein sequence ID" value="MBB5202258.1"/>
    <property type="molecule type" value="Genomic_DNA"/>
</dbReference>
<dbReference type="AlphaFoldDB" id="A0A840RYQ3"/>
<sequence>MVEDIRFYIDTDLATGLVELVKKLGQHLDLKEPLKMIIAGGMATHLYTAGRVTMDVDAEFSKRFLIPPDFLVETAEGNVLFLDASYNSTFALMHEDYQQDAIRVPVDTDHIDVYVLGAVDLIVSKIARFSGPDRGDIENLISHRRVTAEEIERRATEALGGYVGNMSAVKLNLEEVLQIARDYNQVPDQKSE</sequence>
<dbReference type="InterPro" id="IPR045792">
    <property type="entry name" value="DUF6036"/>
</dbReference>
<accession>A0A840RYQ3</accession>